<evidence type="ECO:0000313" key="3">
    <source>
        <dbReference type="Proteomes" id="UP000030104"/>
    </source>
</evidence>
<evidence type="ECO:0000256" key="1">
    <source>
        <dbReference type="SAM" id="MobiDB-lite"/>
    </source>
</evidence>
<name>A0A0A2KL38_PENIT</name>
<feature type="region of interest" description="Disordered" evidence="1">
    <location>
        <begin position="1"/>
        <end position="24"/>
    </location>
</feature>
<accession>A0A0A2KL38</accession>
<keyword evidence="3" id="KW-1185">Reference proteome</keyword>
<protein>
    <submittedName>
        <fullName evidence="2">Uncharacterized protein</fullName>
    </submittedName>
</protein>
<sequence length="63" mass="7328">MKGIEDIQVGRGWKSSDWTKHAQTPDLRNSASQLRLRHYIEISKTITCHRLGSTMYILEQEVN</sequence>
<reference evidence="2 3" key="1">
    <citation type="journal article" date="2015" name="Mol. Plant Microbe Interact.">
        <title>Genome, transcriptome, and functional analyses of Penicillium expansum provide new insights into secondary metabolism and pathogenicity.</title>
        <authorList>
            <person name="Ballester A.R."/>
            <person name="Marcet-Houben M."/>
            <person name="Levin E."/>
            <person name="Sela N."/>
            <person name="Selma-Lazaro C."/>
            <person name="Carmona L."/>
            <person name="Wisniewski M."/>
            <person name="Droby S."/>
            <person name="Gonzalez-Candelas L."/>
            <person name="Gabaldon T."/>
        </authorList>
    </citation>
    <scope>NUCLEOTIDE SEQUENCE [LARGE SCALE GENOMIC DNA]</scope>
    <source>
        <strain evidence="2 3">PHI-1</strain>
    </source>
</reference>
<proteinExistence type="predicted"/>
<dbReference type="OrthoDB" id="4338113at2759"/>
<dbReference type="HOGENOM" id="CLU_208068_0_0_1"/>
<organism evidence="2 3">
    <name type="scientific">Penicillium italicum</name>
    <name type="common">Blue mold</name>
    <dbReference type="NCBI Taxonomy" id="40296"/>
    <lineage>
        <taxon>Eukaryota</taxon>
        <taxon>Fungi</taxon>
        <taxon>Dikarya</taxon>
        <taxon>Ascomycota</taxon>
        <taxon>Pezizomycotina</taxon>
        <taxon>Eurotiomycetes</taxon>
        <taxon>Eurotiomycetidae</taxon>
        <taxon>Eurotiales</taxon>
        <taxon>Aspergillaceae</taxon>
        <taxon>Penicillium</taxon>
    </lineage>
</organism>
<dbReference type="EMBL" id="JQGA01001201">
    <property type="protein sequence ID" value="KGO68509.1"/>
    <property type="molecule type" value="Genomic_DNA"/>
</dbReference>
<evidence type="ECO:0000313" key="2">
    <source>
        <dbReference type="EMBL" id="KGO68509.1"/>
    </source>
</evidence>
<dbReference type="Proteomes" id="UP000030104">
    <property type="component" value="Unassembled WGS sequence"/>
</dbReference>
<dbReference type="AlphaFoldDB" id="A0A0A2KL38"/>
<comment type="caution">
    <text evidence="2">The sequence shown here is derived from an EMBL/GenBank/DDBJ whole genome shotgun (WGS) entry which is preliminary data.</text>
</comment>
<dbReference type="PhylomeDB" id="A0A0A2KL38"/>
<gene>
    <name evidence="2" type="ORF">PITC_071340</name>
</gene>